<sequence>MGKNILNNLNSDQIKAVKATEGPNLILAGAGSGKTRVLTYKAAYLVDINQILPENILMVTFTNKAAGEMLERLKSFFQNSNISTLPLAATFHSFCARILRREGKYIGLSPNFIIYDDLDTKEAVRQAMDKLGINRKNFSPGAIASTIAQAKNELIPHLEYAQIARGYFQETAAYIYPVYQNILLENKAVDFEDLIYLTVKLFSDFHEVLNKYQNIFRYILIDEYQDTNYAQYMLSKLLAKRDRNITVVGDASQSIYNFRGADYRNILKFKEDYSDVKIFHLEKNYRSTQIILDAAHTIIAKNQSHPILKLWTEKKGGEKITVYEAANEHDEANFIIENLVNYNIAEVAILYRTNAQSRIIEEALLHAGIPYILVGGIRFYERKEIKDVICYLRLIVNPKDSISLKRAQKIGKKRFEKLMEFRDKIIVGDTQLSTLQIMDGIIETTKYVELYNKENPEDLMKIENIKELRSVAAEFSDLNQFLENVSLIEREYTPDHPAEYIDDGKVTLMTMHAAKGLEFKVVFMVGIEEGLFPHSMSLVDPLELEEERRLCYVGYTRAREKLILSYARRRLYFGQRTANTVSRFISELPEELVDSNYL</sequence>
<dbReference type="GO" id="GO:0043138">
    <property type="term" value="F:3'-5' DNA helicase activity"/>
    <property type="evidence" value="ECO:0007669"/>
    <property type="project" value="UniProtKB-EC"/>
</dbReference>
<dbReference type="Pfam" id="PF00580">
    <property type="entry name" value="UvrD-helicase"/>
    <property type="match status" value="1"/>
</dbReference>
<dbReference type="Gene3D" id="1.10.10.160">
    <property type="match status" value="1"/>
</dbReference>
<keyword evidence="2 11" id="KW-0547">Nucleotide-binding</keyword>
<dbReference type="GO" id="GO:0005829">
    <property type="term" value="C:cytosol"/>
    <property type="evidence" value="ECO:0007669"/>
    <property type="project" value="TreeGrafter"/>
</dbReference>
<proteinExistence type="inferred from homology"/>
<comment type="catalytic activity">
    <reaction evidence="10">
        <text>ATP + H2O = ADP + phosphate + H(+)</text>
        <dbReference type="Rhea" id="RHEA:13065"/>
        <dbReference type="ChEBI" id="CHEBI:15377"/>
        <dbReference type="ChEBI" id="CHEBI:15378"/>
        <dbReference type="ChEBI" id="CHEBI:30616"/>
        <dbReference type="ChEBI" id="CHEBI:43474"/>
        <dbReference type="ChEBI" id="CHEBI:456216"/>
        <dbReference type="EC" id="5.6.2.4"/>
    </reaction>
</comment>
<evidence type="ECO:0000256" key="1">
    <source>
        <dbReference type="ARBA" id="ARBA00009922"/>
    </source>
</evidence>
<keyword evidence="7" id="KW-0413">Isomerase</keyword>
<evidence type="ECO:0000256" key="10">
    <source>
        <dbReference type="ARBA" id="ARBA00048988"/>
    </source>
</evidence>
<evidence type="ECO:0000256" key="3">
    <source>
        <dbReference type="ARBA" id="ARBA00022801"/>
    </source>
</evidence>
<evidence type="ECO:0000313" key="15">
    <source>
        <dbReference type="Proteomes" id="UP000176253"/>
    </source>
</evidence>
<evidence type="ECO:0000313" key="14">
    <source>
        <dbReference type="EMBL" id="OGG17408.1"/>
    </source>
</evidence>
<dbReference type="SUPFAM" id="SSF52540">
    <property type="entry name" value="P-loop containing nucleoside triphosphate hydrolases"/>
    <property type="match status" value="1"/>
</dbReference>
<evidence type="ECO:0000256" key="5">
    <source>
        <dbReference type="ARBA" id="ARBA00022840"/>
    </source>
</evidence>
<dbReference type="InterPro" id="IPR013986">
    <property type="entry name" value="DExx_box_DNA_helicase_dom_sf"/>
</dbReference>
<organism evidence="14 15">
    <name type="scientific">Candidatus Gottesmanbacteria bacterium RIFCSPHIGHO2_02_FULL_39_14</name>
    <dbReference type="NCBI Taxonomy" id="1798383"/>
    <lineage>
        <taxon>Bacteria</taxon>
        <taxon>Candidatus Gottesmaniibacteriota</taxon>
    </lineage>
</organism>
<dbReference type="GO" id="GO:0033202">
    <property type="term" value="C:DNA helicase complex"/>
    <property type="evidence" value="ECO:0007669"/>
    <property type="project" value="TreeGrafter"/>
</dbReference>
<dbReference type="PROSITE" id="PS51217">
    <property type="entry name" value="UVRD_HELICASE_CTER"/>
    <property type="match status" value="1"/>
</dbReference>
<accession>A0A1F5ZY76</accession>
<evidence type="ECO:0000256" key="11">
    <source>
        <dbReference type="PROSITE-ProRule" id="PRU00560"/>
    </source>
</evidence>
<dbReference type="Gene3D" id="1.10.486.10">
    <property type="entry name" value="PCRA, domain 4"/>
    <property type="match status" value="1"/>
</dbReference>
<gene>
    <name evidence="14" type="ORF">A3D78_06015</name>
</gene>
<dbReference type="InterPro" id="IPR014016">
    <property type="entry name" value="UvrD-like_ATP-bd"/>
</dbReference>
<reference evidence="14 15" key="1">
    <citation type="journal article" date="2016" name="Nat. Commun.">
        <title>Thousands of microbial genomes shed light on interconnected biogeochemical processes in an aquifer system.</title>
        <authorList>
            <person name="Anantharaman K."/>
            <person name="Brown C.T."/>
            <person name="Hug L.A."/>
            <person name="Sharon I."/>
            <person name="Castelle C.J."/>
            <person name="Probst A.J."/>
            <person name="Thomas B.C."/>
            <person name="Singh A."/>
            <person name="Wilkins M.J."/>
            <person name="Karaoz U."/>
            <person name="Brodie E.L."/>
            <person name="Williams K.H."/>
            <person name="Hubbard S.S."/>
            <person name="Banfield J.F."/>
        </authorList>
    </citation>
    <scope>NUCLEOTIDE SEQUENCE [LARGE SCALE GENOMIC DNA]</scope>
</reference>
<dbReference type="Proteomes" id="UP000176253">
    <property type="component" value="Unassembled WGS sequence"/>
</dbReference>
<keyword evidence="3 11" id="KW-0378">Hydrolase</keyword>
<dbReference type="CDD" id="cd17932">
    <property type="entry name" value="DEXQc_UvrD"/>
    <property type="match status" value="1"/>
</dbReference>
<evidence type="ECO:0000256" key="8">
    <source>
        <dbReference type="ARBA" id="ARBA00034617"/>
    </source>
</evidence>
<name>A0A1F5ZY76_9BACT</name>
<feature type="domain" description="UvrD-like helicase C-terminal" evidence="13">
    <location>
        <begin position="289"/>
        <end position="516"/>
    </location>
</feature>
<comment type="catalytic activity">
    <reaction evidence="8">
        <text>Couples ATP hydrolysis with the unwinding of duplex DNA by translocating in the 3'-5' direction.</text>
        <dbReference type="EC" id="5.6.2.4"/>
    </reaction>
</comment>
<dbReference type="PANTHER" id="PTHR11070:SF2">
    <property type="entry name" value="ATP-DEPENDENT DNA HELICASE SRS2"/>
    <property type="match status" value="1"/>
</dbReference>
<protein>
    <recommendedName>
        <fullName evidence="9">DNA 3'-5' helicase</fullName>
        <ecNumber evidence="9">5.6.2.4</ecNumber>
    </recommendedName>
</protein>
<evidence type="ECO:0000256" key="2">
    <source>
        <dbReference type="ARBA" id="ARBA00022741"/>
    </source>
</evidence>
<dbReference type="InterPro" id="IPR014017">
    <property type="entry name" value="DNA_helicase_UvrD-like_C"/>
</dbReference>
<dbReference type="PROSITE" id="PS51198">
    <property type="entry name" value="UVRD_HELICASE_ATP_BIND"/>
    <property type="match status" value="1"/>
</dbReference>
<comment type="caution">
    <text evidence="14">The sequence shown here is derived from an EMBL/GenBank/DDBJ whole genome shotgun (WGS) entry which is preliminary data.</text>
</comment>
<evidence type="ECO:0000256" key="7">
    <source>
        <dbReference type="ARBA" id="ARBA00023235"/>
    </source>
</evidence>
<dbReference type="EC" id="5.6.2.4" evidence="9"/>
<feature type="binding site" evidence="11">
    <location>
        <begin position="28"/>
        <end position="35"/>
    </location>
    <ligand>
        <name>ATP</name>
        <dbReference type="ChEBI" id="CHEBI:30616"/>
    </ligand>
</feature>
<evidence type="ECO:0000256" key="9">
    <source>
        <dbReference type="ARBA" id="ARBA00034808"/>
    </source>
</evidence>
<dbReference type="AlphaFoldDB" id="A0A1F5ZY76"/>
<dbReference type="GO" id="GO:0005524">
    <property type="term" value="F:ATP binding"/>
    <property type="evidence" value="ECO:0007669"/>
    <property type="project" value="UniProtKB-UniRule"/>
</dbReference>
<evidence type="ECO:0000259" key="13">
    <source>
        <dbReference type="PROSITE" id="PS51217"/>
    </source>
</evidence>
<dbReference type="GO" id="GO:0003677">
    <property type="term" value="F:DNA binding"/>
    <property type="evidence" value="ECO:0007669"/>
    <property type="project" value="UniProtKB-KW"/>
</dbReference>
<dbReference type="PANTHER" id="PTHR11070">
    <property type="entry name" value="UVRD / RECB / PCRA DNA HELICASE FAMILY MEMBER"/>
    <property type="match status" value="1"/>
</dbReference>
<evidence type="ECO:0000256" key="4">
    <source>
        <dbReference type="ARBA" id="ARBA00022806"/>
    </source>
</evidence>
<feature type="domain" description="UvrD-like helicase ATP-binding" evidence="12">
    <location>
        <begin position="7"/>
        <end position="288"/>
    </location>
</feature>
<dbReference type="InterPro" id="IPR027417">
    <property type="entry name" value="P-loop_NTPase"/>
</dbReference>
<dbReference type="InterPro" id="IPR000212">
    <property type="entry name" value="DNA_helicase_UvrD/REP"/>
</dbReference>
<dbReference type="EMBL" id="MFJM01000035">
    <property type="protein sequence ID" value="OGG17408.1"/>
    <property type="molecule type" value="Genomic_DNA"/>
</dbReference>
<keyword evidence="4 11" id="KW-0347">Helicase</keyword>
<comment type="similarity">
    <text evidence="1">Belongs to the helicase family. UvrD subfamily.</text>
</comment>
<dbReference type="GO" id="GO:0000725">
    <property type="term" value="P:recombinational repair"/>
    <property type="evidence" value="ECO:0007669"/>
    <property type="project" value="TreeGrafter"/>
</dbReference>
<keyword evidence="6" id="KW-0238">DNA-binding</keyword>
<evidence type="ECO:0000259" key="12">
    <source>
        <dbReference type="PROSITE" id="PS51198"/>
    </source>
</evidence>
<dbReference type="CDD" id="cd18807">
    <property type="entry name" value="SF1_C_UvrD"/>
    <property type="match status" value="1"/>
</dbReference>
<evidence type="ECO:0000256" key="6">
    <source>
        <dbReference type="ARBA" id="ARBA00023125"/>
    </source>
</evidence>
<dbReference type="STRING" id="1798383.A3D78_06015"/>
<dbReference type="Gene3D" id="3.40.50.300">
    <property type="entry name" value="P-loop containing nucleotide triphosphate hydrolases"/>
    <property type="match status" value="3"/>
</dbReference>
<dbReference type="GO" id="GO:0016887">
    <property type="term" value="F:ATP hydrolysis activity"/>
    <property type="evidence" value="ECO:0007669"/>
    <property type="project" value="RHEA"/>
</dbReference>
<dbReference type="Pfam" id="PF13361">
    <property type="entry name" value="UvrD_C"/>
    <property type="match status" value="2"/>
</dbReference>
<keyword evidence="5 11" id="KW-0067">ATP-binding</keyword>